<dbReference type="Proteomes" id="UP000054359">
    <property type="component" value="Unassembled WGS sequence"/>
</dbReference>
<feature type="domain" description="MD-2-related lipid-recognition" evidence="4">
    <location>
        <begin position="30"/>
        <end position="142"/>
    </location>
</feature>
<evidence type="ECO:0000313" key="5">
    <source>
        <dbReference type="EMBL" id="KFM63623.1"/>
    </source>
</evidence>
<dbReference type="OrthoDB" id="4937502at2759"/>
<evidence type="ECO:0000259" key="4">
    <source>
        <dbReference type="SMART" id="SM00737"/>
    </source>
</evidence>
<reference evidence="5 6" key="1">
    <citation type="submission" date="2013-11" db="EMBL/GenBank/DDBJ databases">
        <title>Genome sequencing of Stegodyphus mimosarum.</title>
        <authorList>
            <person name="Bechsgaard J."/>
        </authorList>
    </citation>
    <scope>NUCLEOTIDE SEQUENCE [LARGE SCALE GENOMIC DNA]</scope>
</reference>
<dbReference type="GO" id="GO:0005576">
    <property type="term" value="C:extracellular region"/>
    <property type="evidence" value="ECO:0007669"/>
    <property type="project" value="UniProtKB-SubCell"/>
</dbReference>
<comment type="subcellular location">
    <subcellularLocation>
        <location evidence="1">Secreted</location>
    </subcellularLocation>
</comment>
<organism evidence="5 6">
    <name type="scientific">Stegodyphus mimosarum</name>
    <name type="common">African social velvet spider</name>
    <dbReference type="NCBI Taxonomy" id="407821"/>
    <lineage>
        <taxon>Eukaryota</taxon>
        <taxon>Metazoa</taxon>
        <taxon>Ecdysozoa</taxon>
        <taxon>Arthropoda</taxon>
        <taxon>Chelicerata</taxon>
        <taxon>Arachnida</taxon>
        <taxon>Araneae</taxon>
        <taxon>Araneomorphae</taxon>
        <taxon>Entelegynae</taxon>
        <taxon>Eresoidea</taxon>
        <taxon>Eresidae</taxon>
        <taxon>Stegodyphus</taxon>
    </lineage>
</organism>
<dbReference type="InterPro" id="IPR014756">
    <property type="entry name" value="Ig_E-set"/>
</dbReference>
<dbReference type="SUPFAM" id="SSF81296">
    <property type="entry name" value="E set domains"/>
    <property type="match status" value="1"/>
</dbReference>
<dbReference type="SMART" id="SM00737">
    <property type="entry name" value="ML"/>
    <property type="match status" value="1"/>
</dbReference>
<proteinExistence type="inferred from homology"/>
<dbReference type="FunFam" id="2.60.40.770:FF:000001">
    <property type="entry name" value="NPC intracellular cholesterol transporter 2"/>
    <property type="match status" value="1"/>
</dbReference>
<dbReference type="AlphaFoldDB" id="A0A087TET4"/>
<dbReference type="EMBL" id="KK114886">
    <property type="protein sequence ID" value="KFM63623.1"/>
    <property type="molecule type" value="Genomic_DNA"/>
</dbReference>
<feature type="non-terminal residue" evidence="5">
    <location>
        <position position="143"/>
    </location>
</feature>
<gene>
    <name evidence="5" type="ORF">X975_19960</name>
</gene>
<dbReference type="STRING" id="407821.A0A087TET4"/>
<dbReference type="InterPro" id="IPR003172">
    <property type="entry name" value="ML_dom"/>
</dbReference>
<comment type="similarity">
    <text evidence="2">Belongs to the NPC2 family.</text>
</comment>
<protein>
    <submittedName>
        <fullName evidence="5">Protein NPC2-like protein</fullName>
    </submittedName>
</protein>
<evidence type="ECO:0000313" key="6">
    <source>
        <dbReference type="Proteomes" id="UP000054359"/>
    </source>
</evidence>
<evidence type="ECO:0000256" key="2">
    <source>
        <dbReference type="ARBA" id="ARBA00006370"/>
    </source>
</evidence>
<sequence>MSAHEGQSCLGPVFQSVRSHSGRKRGRTTRINCNEKKIKMLNQVESSKSGKILDVQLTGCEETDICELKRGETYTYQIQFESLTDSESAKTVVHGIVNGVSMPFPVQNPNACENGNLDCPLETGKSYTYLNEVEVRKSYPSVR</sequence>
<dbReference type="Gene3D" id="2.60.40.770">
    <property type="match status" value="1"/>
</dbReference>
<name>A0A087TET4_STEMI</name>
<dbReference type="Pfam" id="PF02221">
    <property type="entry name" value="E1_DerP2_DerF2"/>
    <property type="match status" value="1"/>
</dbReference>
<evidence type="ECO:0000256" key="3">
    <source>
        <dbReference type="ARBA" id="ARBA00022525"/>
    </source>
</evidence>
<evidence type="ECO:0000256" key="1">
    <source>
        <dbReference type="ARBA" id="ARBA00004613"/>
    </source>
</evidence>
<keyword evidence="3" id="KW-0964">Secreted</keyword>
<keyword evidence="6" id="KW-1185">Reference proteome</keyword>
<dbReference type="OMA" id="TRINCNE"/>
<accession>A0A087TET4</accession>